<keyword evidence="2" id="KW-0812">Transmembrane</keyword>
<dbReference type="Gene3D" id="3.10.560.10">
    <property type="entry name" value="Outer membrane lipoprotein wza domain like"/>
    <property type="match status" value="1"/>
</dbReference>
<dbReference type="Pfam" id="PF10531">
    <property type="entry name" value="SLBB"/>
    <property type="match status" value="1"/>
</dbReference>
<feature type="compositionally biased region" description="Basic and acidic residues" evidence="1">
    <location>
        <begin position="1"/>
        <end position="12"/>
    </location>
</feature>
<feature type="compositionally biased region" description="Low complexity" evidence="1">
    <location>
        <begin position="212"/>
        <end position="231"/>
    </location>
</feature>
<keyword evidence="5" id="KW-1185">Reference proteome</keyword>
<evidence type="ECO:0000313" key="5">
    <source>
        <dbReference type="Proteomes" id="UP000642910"/>
    </source>
</evidence>
<dbReference type="InterPro" id="IPR019554">
    <property type="entry name" value="Soluble_ligand-bd"/>
</dbReference>
<dbReference type="SUPFAM" id="SSF47781">
    <property type="entry name" value="RuvA domain 2-like"/>
    <property type="match status" value="1"/>
</dbReference>
<evidence type="ECO:0000313" key="4">
    <source>
        <dbReference type="EMBL" id="MBF8378235.1"/>
    </source>
</evidence>
<dbReference type="RefSeq" id="WP_067849552.1">
    <property type="nucleotide sequence ID" value="NZ_JADPKZ010000042.1"/>
</dbReference>
<feature type="compositionally biased region" description="Low complexity" evidence="1">
    <location>
        <begin position="99"/>
        <end position="118"/>
    </location>
</feature>
<dbReference type="InterPro" id="IPR051675">
    <property type="entry name" value="Endo/Exo/Phosphatase_dom_1"/>
</dbReference>
<feature type="region of interest" description="Disordered" evidence="1">
    <location>
        <begin position="98"/>
        <end position="118"/>
    </location>
</feature>
<dbReference type="InterPro" id="IPR004509">
    <property type="entry name" value="Competence_ComEA_HhH"/>
</dbReference>
<sequence>MKVESSVREWRDTSGAAQAPWREAPHFDDAGWEDAFAGDWNPSTGASEAMDARVQGGRETFFTRLRSFVRYLRIVLLIGVAAGAAWIGSRHVAVDNAVPPTSSPTSEATSDAAQAAGANADNGATVQVDVHGDVRHPGLVTLQEGARVRDAIRAAGGFRRDGDAADVNQAALVWDGEEIDIPAATSENTAPETQASGQMGTVAWTAGNPSEGVASRASSGGMSASQSGGASRARKHAVPAGQKININTADLETLETLPGVGPKRAAAIIAYRQAHGPFSDLDSLRHVKGIGEKTLAKWQDLIVFVPPGNASTAGHPGP</sequence>
<evidence type="ECO:0000256" key="1">
    <source>
        <dbReference type="SAM" id="MobiDB-lite"/>
    </source>
</evidence>
<dbReference type="NCBIfam" id="TIGR00426">
    <property type="entry name" value="competence protein ComEA helix-hairpin-helix repeat region"/>
    <property type="match status" value="1"/>
</dbReference>
<proteinExistence type="predicted"/>
<feature type="region of interest" description="Disordered" evidence="1">
    <location>
        <begin position="32"/>
        <end position="51"/>
    </location>
</feature>
<dbReference type="EMBL" id="JADPKZ010000042">
    <property type="protein sequence ID" value="MBF8378235.1"/>
    <property type="molecule type" value="Genomic_DNA"/>
</dbReference>
<comment type="caution">
    <text evidence="4">The sequence shown here is derived from an EMBL/GenBank/DDBJ whole genome shotgun (WGS) entry which is preliminary data.</text>
</comment>
<keyword evidence="4" id="KW-0238">DNA-binding</keyword>
<dbReference type="Pfam" id="PF12836">
    <property type="entry name" value="HHH_3"/>
    <property type="match status" value="1"/>
</dbReference>
<protein>
    <submittedName>
        <fullName evidence="4">ComEA family DNA-binding protein</fullName>
    </submittedName>
</protein>
<feature type="domain" description="Soluble ligand binding" evidence="3">
    <location>
        <begin position="128"/>
        <end position="179"/>
    </location>
</feature>
<keyword evidence="2" id="KW-0472">Membrane</keyword>
<name>A0ABS0F4K3_9BACL</name>
<organism evidence="4 5">
    <name type="scientific">Alicyclobacillus mali</name>
    <name type="common">ex Roth et al. 2021</name>
    <dbReference type="NCBI Taxonomy" id="1123961"/>
    <lineage>
        <taxon>Bacteria</taxon>
        <taxon>Bacillati</taxon>
        <taxon>Bacillota</taxon>
        <taxon>Bacilli</taxon>
        <taxon>Bacillales</taxon>
        <taxon>Alicyclobacillaceae</taxon>
        <taxon>Alicyclobacillus</taxon>
    </lineage>
</organism>
<reference evidence="4 5" key="1">
    <citation type="submission" date="2020-11" db="EMBL/GenBank/DDBJ databases">
        <title>Genomic insight of Alicyclobacillus mali FL 18 reveals a new arsenic-resistant strain, with potential in environmental biotechnology.</title>
        <authorList>
            <person name="Fiorentino G."/>
            <person name="Gallo G."/>
            <person name="Aulitto M."/>
        </authorList>
    </citation>
    <scope>NUCLEOTIDE SEQUENCE [LARGE SCALE GENOMIC DNA]</scope>
    <source>
        <strain evidence="4 5">FL 18</strain>
    </source>
</reference>
<keyword evidence="2" id="KW-1133">Transmembrane helix</keyword>
<dbReference type="PANTHER" id="PTHR21180">
    <property type="entry name" value="ENDONUCLEASE/EXONUCLEASE/PHOSPHATASE FAMILY DOMAIN-CONTAINING PROTEIN 1"/>
    <property type="match status" value="1"/>
</dbReference>
<dbReference type="PANTHER" id="PTHR21180:SF32">
    <property type="entry name" value="ENDONUCLEASE_EXONUCLEASE_PHOSPHATASE FAMILY DOMAIN-CONTAINING PROTEIN 1"/>
    <property type="match status" value="1"/>
</dbReference>
<evidence type="ECO:0000259" key="3">
    <source>
        <dbReference type="Pfam" id="PF10531"/>
    </source>
</evidence>
<dbReference type="GO" id="GO:0003677">
    <property type="term" value="F:DNA binding"/>
    <property type="evidence" value="ECO:0007669"/>
    <property type="project" value="UniProtKB-KW"/>
</dbReference>
<feature type="transmembrane region" description="Helical" evidence="2">
    <location>
        <begin position="71"/>
        <end position="89"/>
    </location>
</feature>
<dbReference type="Proteomes" id="UP000642910">
    <property type="component" value="Unassembled WGS sequence"/>
</dbReference>
<gene>
    <name evidence="4" type="ORF">IW967_10220</name>
</gene>
<accession>A0ABS0F4K3</accession>
<evidence type="ECO:0000256" key="2">
    <source>
        <dbReference type="SAM" id="Phobius"/>
    </source>
</evidence>
<dbReference type="InterPro" id="IPR010994">
    <property type="entry name" value="RuvA_2-like"/>
</dbReference>
<dbReference type="Gene3D" id="1.10.150.280">
    <property type="entry name" value="AF1531-like domain"/>
    <property type="match status" value="1"/>
</dbReference>
<feature type="region of interest" description="Disordered" evidence="1">
    <location>
        <begin position="1"/>
        <end position="24"/>
    </location>
</feature>
<feature type="region of interest" description="Disordered" evidence="1">
    <location>
        <begin position="206"/>
        <end position="238"/>
    </location>
</feature>